<gene>
    <name evidence="5" type="primary">bamE</name>
    <name evidence="5" type="ORF">H8B22_00815</name>
</gene>
<dbReference type="Gene3D" id="3.30.1450.10">
    <property type="match status" value="1"/>
</dbReference>
<keyword evidence="2" id="KW-0472">Membrane</keyword>
<protein>
    <submittedName>
        <fullName evidence="5">Outer membrane protein assembly factor BamE</fullName>
    </submittedName>
</protein>
<dbReference type="Proteomes" id="UP000516018">
    <property type="component" value="Chromosome"/>
</dbReference>
<reference evidence="5 6" key="1">
    <citation type="submission" date="2020-08" db="EMBL/GenBank/DDBJ databases">
        <title>Lysobacter sp. II4 sp. nov., isolated from soil.</title>
        <authorList>
            <person name="Woo C.Y."/>
            <person name="Kim J."/>
        </authorList>
    </citation>
    <scope>NUCLEOTIDE SEQUENCE [LARGE SCALE GENOMIC DNA]</scope>
    <source>
        <strain evidence="5 6">II4</strain>
    </source>
</reference>
<accession>A0A7H0G155</accession>
<evidence type="ECO:0000259" key="4">
    <source>
        <dbReference type="Pfam" id="PF04355"/>
    </source>
</evidence>
<evidence type="ECO:0000313" key="6">
    <source>
        <dbReference type="Proteomes" id="UP000516018"/>
    </source>
</evidence>
<keyword evidence="6" id="KW-1185">Reference proteome</keyword>
<dbReference type="InterPro" id="IPR007450">
    <property type="entry name" value="BamE_dom"/>
</dbReference>
<dbReference type="GO" id="GO:0019867">
    <property type="term" value="C:outer membrane"/>
    <property type="evidence" value="ECO:0007669"/>
    <property type="project" value="InterPro"/>
</dbReference>
<evidence type="ECO:0000256" key="1">
    <source>
        <dbReference type="ARBA" id="ARBA00022729"/>
    </source>
</evidence>
<keyword evidence="1" id="KW-0732">Signal</keyword>
<organism evidence="5 6">
    <name type="scientific">Agrilutibacter terrestris</name>
    <dbReference type="NCBI Taxonomy" id="2865112"/>
    <lineage>
        <taxon>Bacteria</taxon>
        <taxon>Pseudomonadati</taxon>
        <taxon>Pseudomonadota</taxon>
        <taxon>Gammaproteobacteria</taxon>
        <taxon>Lysobacterales</taxon>
        <taxon>Lysobacteraceae</taxon>
        <taxon>Agrilutibacter</taxon>
    </lineage>
</organism>
<proteinExistence type="predicted"/>
<dbReference type="KEGG" id="lsx:H8B22_00815"/>
<feature type="domain" description="Outer membrane protein assembly factor BamE" evidence="4">
    <location>
        <begin position="22"/>
        <end position="89"/>
    </location>
</feature>
<name>A0A7H0G155_9GAMM</name>
<dbReference type="EMBL" id="CP060820">
    <property type="protein sequence ID" value="QNP42021.1"/>
    <property type="molecule type" value="Genomic_DNA"/>
</dbReference>
<dbReference type="AlphaFoldDB" id="A0A7H0G155"/>
<dbReference type="InterPro" id="IPR037873">
    <property type="entry name" value="BamE-like"/>
</dbReference>
<sequence>MLALSLALSSPASAGLFSIKDGTQVSQEQFDSFAVGKTRKADVTEALGHPQRREQLGDNQVWYYDFSKLSYGRAIEEATVFEFNKSGVLVEKYRTGNGNDDKDGKSGKDKAAK</sequence>
<dbReference type="Pfam" id="PF04355">
    <property type="entry name" value="BamE"/>
    <property type="match status" value="1"/>
</dbReference>
<feature type="region of interest" description="Disordered" evidence="3">
    <location>
        <begin position="92"/>
        <end position="113"/>
    </location>
</feature>
<evidence type="ECO:0000256" key="3">
    <source>
        <dbReference type="SAM" id="MobiDB-lite"/>
    </source>
</evidence>
<evidence type="ECO:0000313" key="5">
    <source>
        <dbReference type="EMBL" id="QNP42021.1"/>
    </source>
</evidence>
<evidence type="ECO:0000256" key="2">
    <source>
        <dbReference type="ARBA" id="ARBA00023136"/>
    </source>
</evidence>